<dbReference type="GO" id="GO:0009306">
    <property type="term" value="P:protein secretion"/>
    <property type="evidence" value="ECO:0007669"/>
    <property type="project" value="InterPro"/>
</dbReference>
<dbReference type="InterPro" id="IPR049179">
    <property type="entry name" value="T2SSK_SAM-like_2nd"/>
</dbReference>
<protein>
    <recommendedName>
        <fullName evidence="10">Type II secretion system protein K</fullName>
    </recommendedName>
</protein>
<keyword evidence="9 10" id="KW-0472">Membrane</keyword>
<dbReference type="PANTHER" id="PTHR38831">
    <property type="entry name" value="TYPE II SECRETION SYSTEM PROTEIN K"/>
    <property type="match status" value="1"/>
</dbReference>
<dbReference type="Gene3D" id="1.10.40.60">
    <property type="entry name" value="EpsJ-like"/>
    <property type="match status" value="3"/>
</dbReference>
<keyword evidence="8 12" id="KW-1133">Transmembrane helix</keyword>
<feature type="transmembrane region" description="Helical" evidence="12">
    <location>
        <begin position="12"/>
        <end position="32"/>
    </location>
</feature>
<comment type="subcellular location">
    <subcellularLocation>
        <location evidence="1 10">Cell inner membrane</location>
    </subcellularLocation>
</comment>
<dbReference type="PIRSF" id="PIRSF002786">
    <property type="entry name" value="XcpX"/>
    <property type="match status" value="1"/>
</dbReference>
<keyword evidence="6 12" id="KW-0812">Transmembrane</keyword>
<keyword evidence="5 10" id="KW-0997">Cell inner membrane</keyword>
<accession>A0A261VW47</accession>
<evidence type="ECO:0000256" key="10">
    <source>
        <dbReference type="PIRNR" id="PIRNR002786"/>
    </source>
</evidence>
<dbReference type="NCBIfam" id="NF037980">
    <property type="entry name" value="T2SS_GspK"/>
    <property type="match status" value="1"/>
</dbReference>
<dbReference type="Gene3D" id="3.30.1300.30">
    <property type="entry name" value="GSPII I/J protein-like"/>
    <property type="match status" value="2"/>
</dbReference>
<reference evidence="16" key="1">
    <citation type="submission" date="2017-05" db="EMBL/GenBank/DDBJ databases">
        <title>Complete and WGS of Bordetella genogroups.</title>
        <authorList>
            <person name="Spilker T."/>
            <person name="Lipuma J."/>
        </authorList>
    </citation>
    <scope>NUCLEOTIDE SEQUENCE [LARGE SCALE GENOMIC DNA]</scope>
    <source>
        <strain evidence="16">AU8256</strain>
    </source>
</reference>
<proteinExistence type="inferred from homology"/>
<dbReference type="InterPro" id="IPR045584">
    <property type="entry name" value="Pilin-like"/>
</dbReference>
<dbReference type="InterPro" id="IPR049031">
    <property type="entry name" value="T2SSK_SAM-like_1st"/>
</dbReference>
<dbReference type="InterPro" id="IPR005628">
    <property type="entry name" value="GspK"/>
</dbReference>
<dbReference type="InterPro" id="IPR038072">
    <property type="entry name" value="GspK_central_sf"/>
</dbReference>
<evidence type="ECO:0000256" key="2">
    <source>
        <dbReference type="ARBA" id="ARBA00007246"/>
    </source>
</evidence>
<dbReference type="RefSeq" id="WP_028355459.1">
    <property type="nucleotide sequence ID" value="NZ_NEVT01000004.1"/>
</dbReference>
<dbReference type="SUPFAM" id="SSF47781">
    <property type="entry name" value="RuvA domain 2-like"/>
    <property type="match status" value="1"/>
</dbReference>
<evidence type="ECO:0000256" key="4">
    <source>
        <dbReference type="ARBA" id="ARBA00022475"/>
    </source>
</evidence>
<comment type="caution">
    <text evidence="15">The sequence shown here is derived from an EMBL/GenBank/DDBJ whole genome shotgun (WGS) entry which is preliminary data.</text>
</comment>
<dbReference type="AlphaFoldDB" id="A0A261VW47"/>
<evidence type="ECO:0000256" key="9">
    <source>
        <dbReference type="ARBA" id="ARBA00023136"/>
    </source>
</evidence>
<evidence type="ECO:0000256" key="11">
    <source>
        <dbReference type="SAM" id="MobiDB-lite"/>
    </source>
</evidence>
<evidence type="ECO:0000256" key="1">
    <source>
        <dbReference type="ARBA" id="ARBA00004533"/>
    </source>
</evidence>
<evidence type="ECO:0000259" key="13">
    <source>
        <dbReference type="Pfam" id="PF03934"/>
    </source>
</evidence>
<evidence type="ECO:0000256" key="7">
    <source>
        <dbReference type="ARBA" id="ARBA00022927"/>
    </source>
</evidence>
<evidence type="ECO:0000313" key="15">
    <source>
        <dbReference type="EMBL" id="OZI78334.1"/>
    </source>
</evidence>
<evidence type="ECO:0000259" key="14">
    <source>
        <dbReference type="Pfam" id="PF21687"/>
    </source>
</evidence>
<sequence>MTRGPARQQGMAVVSALIVVAIVAALTSGLFLRQTSAIRQVENEQARIQARWLLLGGIDWARLILGENARREATVRRDQLWSTPVLDTRIEGGDDDRAAVFSGSIQDEQGKYNLYNLAERGVVDETQLEVLARLLAALGLPDTLAPQLAEHVALTQSRAAAPQAPGAAAPPGAGGARAPQPRGIEDLAALMQVDQAGVRAMRRTMTLLPAASLVNVNTAEPEVIAALVPGLSLAQARAVTGERDRGRWFNDSGDFTNRLSTGDPPLQVPPVATTSEWFLATGTVAYQRARVSMQALVSTARQRAPETVWIRETP</sequence>
<dbReference type="SUPFAM" id="SSF158544">
    <property type="entry name" value="GspK insert domain-like"/>
    <property type="match status" value="1"/>
</dbReference>
<dbReference type="GO" id="GO:0005886">
    <property type="term" value="C:plasma membrane"/>
    <property type="evidence" value="ECO:0007669"/>
    <property type="project" value="UniProtKB-SubCell"/>
</dbReference>
<evidence type="ECO:0000256" key="8">
    <source>
        <dbReference type="ARBA" id="ARBA00022989"/>
    </source>
</evidence>
<feature type="domain" description="T2SS protein K first SAM-like" evidence="14">
    <location>
        <begin position="110"/>
        <end position="210"/>
    </location>
</feature>
<name>A0A261VW47_9BORD</name>
<dbReference type="EMBL" id="NEVT01000004">
    <property type="protein sequence ID" value="OZI78334.1"/>
    <property type="molecule type" value="Genomic_DNA"/>
</dbReference>
<keyword evidence="16" id="KW-1185">Reference proteome</keyword>
<gene>
    <name evidence="15" type="ORF">CAL24_09410</name>
</gene>
<dbReference type="PANTHER" id="PTHR38831:SF1">
    <property type="entry name" value="TYPE II SECRETION SYSTEM PROTEIN K-RELATED"/>
    <property type="match status" value="1"/>
</dbReference>
<evidence type="ECO:0000256" key="6">
    <source>
        <dbReference type="ARBA" id="ARBA00022692"/>
    </source>
</evidence>
<evidence type="ECO:0000256" key="12">
    <source>
        <dbReference type="SAM" id="Phobius"/>
    </source>
</evidence>
<organism evidence="15 16">
    <name type="scientific">Bordetella genomosp. 2</name>
    <dbReference type="NCBI Taxonomy" id="1983456"/>
    <lineage>
        <taxon>Bacteria</taxon>
        <taxon>Pseudomonadati</taxon>
        <taxon>Pseudomonadota</taxon>
        <taxon>Betaproteobacteria</taxon>
        <taxon>Burkholderiales</taxon>
        <taxon>Alcaligenaceae</taxon>
        <taxon>Bordetella</taxon>
    </lineage>
</organism>
<dbReference type="Pfam" id="PF21687">
    <property type="entry name" value="T2SSK_1st"/>
    <property type="match status" value="1"/>
</dbReference>
<feature type="compositionally biased region" description="Low complexity" evidence="11">
    <location>
        <begin position="158"/>
        <end position="180"/>
    </location>
</feature>
<keyword evidence="4 10" id="KW-1003">Cell membrane</keyword>
<comment type="similarity">
    <text evidence="2 10">Belongs to the GSP K family.</text>
</comment>
<keyword evidence="3 10" id="KW-0813">Transport</keyword>
<dbReference type="SUPFAM" id="SSF54523">
    <property type="entry name" value="Pili subunits"/>
    <property type="match status" value="1"/>
</dbReference>
<feature type="region of interest" description="Disordered" evidence="11">
    <location>
        <begin position="156"/>
        <end position="180"/>
    </location>
</feature>
<keyword evidence="7" id="KW-0653">Protein transport</keyword>
<feature type="domain" description="T2SS protein K second SAM-like" evidence="13">
    <location>
        <begin position="214"/>
        <end position="262"/>
    </location>
</feature>
<evidence type="ECO:0000256" key="5">
    <source>
        <dbReference type="ARBA" id="ARBA00022519"/>
    </source>
</evidence>
<dbReference type="InterPro" id="IPR010994">
    <property type="entry name" value="RuvA_2-like"/>
</dbReference>
<dbReference type="Pfam" id="PF03934">
    <property type="entry name" value="T2SSK"/>
    <property type="match status" value="1"/>
</dbReference>
<evidence type="ECO:0000313" key="16">
    <source>
        <dbReference type="Proteomes" id="UP000215633"/>
    </source>
</evidence>
<evidence type="ECO:0000256" key="3">
    <source>
        <dbReference type="ARBA" id="ARBA00022448"/>
    </source>
</evidence>
<dbReference type="Proteomes" id="UP000215633">
    <property type="component" value="Unassembled WGS sequence"/>
</dbReference>